<feature type="transmembrane region" description="Helical" evidence="8">
    <location>
        <begin position="119"/>
        <end position="140"/>
    </location>
</feature>
<dbReference type="GeneID" id="97765253"/>
<feature type="transmembrane region" description="Helical" evidence="8">
    <location>
        <begin position="92"/>
        <end position="112"/>
    </location>
</feature>
<dbReference type="EMBL" id="FNQS01000008">
    <property type="protein sequence ID" value="SEA75685.1"/>
    <property type="molecule type" value="Genomic_DNA"/>
</dbReference>
<dbReference type="Proteomes" id="UP000187280">
    <property type="component" value="Unassembled WGS sequence"/>
</dbReference>
<organism evidence="9 10">
    <name type="scientific">Lonsdalea quercina</name>
    <dbReference type="NCBI Taxonomy" id="71657"/>
    <lineage>
        <taxon>Bacteria</taxon>
        <taxon>Pseudomonadati</taxon>
        <taxon>Pseudomonadota</taxon>
        <taxon>Gammaproteobacteria</taxon>
        <taxon>Enterobacterales</taxon>
        <taxon>Pectobacteriaceae</taxon>
        <taxon>Lonsdalea</taxon>
    </lineage>
</organism>
<feature type="transmembrane region" description="Helical" evidence="8">
    <location>
        <begin position="430"/>
        <end position="447"/>
    </location>
</feature>
<feature type="transmembrane region" description="Helical" evidence="8">
    <location>
        <begin position="368"/>
        <end position="393"/>
    </location>
</feature>
<evidence type="ECO:0000256" key="1">
    <source>
        <dbReference type="ARBA" id="ARBA00004651"/>
    </source>
</evidence>
<keyword evidence="10" id="KW-1185">Reference proteome</keyword>
<feature type="transmembrane region" description="Helical" evidence="8">
    <location>
        <begin position="484"/>
        <end position="501"/>
    </location>
</feature>
<evidence type="ECO:0000256" key="8">
    <source>
        <dbReference type="HAMAP-Rule" id="MF_01545"/>
    </source>
</evidence>
<evidence type="ECO:0000256" key="3">
    <source>
        <dbReference type="ARBA" id="ARBA00022475"/>
    </source>
</evidence>
<dbReference type="HAMAP" id="MF_01545">
    <property type="entry name" value="AaeB"/>
    <property type="match status" value="1"/>
</dbReference>
<accession>A0A1H4DSC9</accession>
<comment type="caution">
    <text evidence="8">Lacks conserved residue(s) required for the propagation of feature annotation.</text>
</comment>
<dbReference type="InterPro" id="IPR023706">
    <property type="entry name" value="PHBA_efflux_pump_AaeB"/>
</dbReference>
<dbReference type="NCBIfam" id="NF007916">
    <property type="entry name" value="PRK10631.1"/>
    <property type="match status" value="1"/>
</dbReference>
<dbReference type="eggNOG" id="COG1289">
    <property type="taxonomic scope" value="Bacteria"/>
</dbReference>
<feature type="transmembrane region" description="Helical" evidence="8">
    <location>
        <begin position="405"/>
        <end position="424"/>
    </location>
</feature>
<evidence type="ECO:0000256" key="7">
    <source>
        <dbReference type="ARBA" id="ARBA00023136"/>
    </source>
</evidence>
<feature type="transmembrane region" description="Helical" evidence="8">
    <location>
        <begin position="12"/>
        <end position="31"/>
    </location>
</feature>
<proteinExistence type="inferred from homology"/>
<keyword evidence="2 8" id="KW-0813">Transport</keyword>
<dbReference type="GO" id="GO:0005886">
    <property type="term" value="C:plasma membrane"/>
    <property type="evidence" value="ECO:0007669"/>
    <property type="project" value="UniProtKB-SubCell"/>
</dbReference>
<keyword evidence="4" id="KW-0997">Cell inner membrane</keyword>
<dbReference type="RefSeq" id="WP_074728830.1">
    <property type="nucleotide sequence ID" value="NZ_FNQS01000008.1"/>
</dbReference>
<feature type="transmembrane region" description="Helical" evidence="8">
    <location>
        <begin position="67"/>
        <end position="86"/>
    </location>
</feature>
<dbReference type="STRING" id="71657.SAMN02982996_02391"/>
<sequence>MFNFPGFIRLRFAFKLSFAILLSLMLGFYMQLETPRWAVLTAAIVAAGPAFAAGGEPFSGAIRYRGLLRILGTFIGCIGALVIIVSTARAPVVMLMLSCLWAGACVWISSLVRVENSYAFGLAGYTALIIVVTTQSTPLQAPQFAVERCSEIVLGIMCAILADLLFSPRSIKQDIDRAMKALLLDQFQLLQRCVSGASKEELDANWHALVRNTQALNGMRSQLRVESSRWQNSNLRLKSMVTQSWLMITQACETYLILQDTQAPINGALALMLEQPVTSSEEGRQRLRQLRYLVAVNGASLPPSLVGWVATATRYHLLMRGVLNNGRINRIEADALTADAAVKATSAETHHAMINGVRTWAATTLGCLFWLATGWNSGSVCMVMLAVVTALAMRLPNPRMMAKDFLVGTLFALPLGSLMFMLVLPATQQSQLLLCLSLGLMAFFIGIEVQKRRLGSLASLATTINILVLDNPMTFDIAQFLDSAIGQVIGCFLAYLVILLIRDNSLAWTGRTLMNRFVFGAVSALNTRQERRQDNYLPALYQYLFLLLNRFPGDIAKYRLALSLIIAHQGLRQLDIPVSETLASHHRRLRATAGRVIKAKQDTARSRYFTQLLEEMDAYQQALLDHRVAEKTIASVSRLIALLRRNQHAFIG</sequence>
<dbReference type="Pfam" id="PF04632">
    <property type="entry name" value="FUSC"/>
    <property type="match status" value="1"/>
</dbReference>
<protein>
    <recommendedName>
        <fullName evidence="8">p-hydroxybenzoic acid efflux pump subunit AaeB</fullName>
        <shortName evidence="8">pHBA efflux pump protein B</shortName>
    </recommendedName>
</protein>
<feature type="transmembrane region" description="Helical" evidence="8">
    <location>
        <begin position="37"/>
        <end position="55"/>
    </location>
</feature>
<keyword evidence="6 8" id="KW-1133">Transmembrane helix</keyword>
<evidence type="ECO:0000256" key="6">
    <source>
        <dbReference type="ARBA" id="ARBA00022989"/>
    </source>
</evidence>
<evidence type="ECO:0000256" key="4">
    <source>
        <dbReference type="ARBA" id="ARBA00022519"/>
    </source>
</evidence>
<evidence type="ECO:0000256" key="2">
    <source>
        <dbReference type="ARBA" id="ARBA00022448"/>
    </source>
</evidence>
<evidence type="ECO:0000313" key="9">
    <source>
        <dbReference type="EMBL" id="SEA75685.1"/>
    </source>
</evidence>
<evidence type="ECO:0000313" key="10">
    <source>
        <dbReference type="Proteomes" id="UP000187280"/>
    </source>
</evidence>
<keyword evidence="5 8" id="KW-0812">Transmembrane</keyword>
<keyword evidence="3 8" id="KW-1003">Cell membrane</keyword>
<dbReference type="PANTHER" id="PTHR30509">
    <property type="entry name" value="P-HYDROXYBENZOIC ACID EFFLUX PUMP SUBUNIT-RELATED"/>
    <property type="match status" value="1"/>
</dbReference>
<dbReference type="GO" id="GO:0022857">
    <property type="term" value="F:transmembrane transporter activity"/>
    <property type="evidence" value="ECO:0007669"/>
    <property type="project" value="UniProtKB-UniRule"/>
</dbReference>
<evidence type="ECO:0000256" key="5">
    <source>
        <dbReference type="ARBA" id="ARBA00022692"/>
    </source>
</evidence>
<name>A0A1H4DSC9_9GAMM</name>
<gene>
    <name evidence="8" type="primary">aaeB</name>
    <name evidence="9" type="ORF">SAMN02982996_02391</name>
</gene>
<dbReference type="PANTHER" id="PTHR30509:SF9">
    <property type="entry name" value="MULTIDRUG RESISTANCE PROTEIN MDTO"/>
    <property type="match status" value="1"/>
</dbReference>
<reference evidence="9 10" key="1">
    <citation type="submission" date="2016-10" db="EMBL/GenBank/DDBJ databases">
        <authorList>
            <person name="de Groot N.N."/>
        </authorList>
    </citation>
    <scope>NUCLEOTIDE SEQUENCE [LARGE SCALE GENOMIC DNA]</scope>
    <source>
        <strain evidence="9 10">ATCC 29281</strain>
    </source>
</reference>
<dbReference type="AlphaFoldDB" id="A0A1H4DSC9"/>
<dbReference type="InterPro" id="IPR006726">
    <property type="entry name" value="PHBA_efflux_AaeB/fusaric-R"/>
</dbReference>
<dbReference type="GO" id="GO:0046942">
    <property type="term" value="P:carboxylic acid transport"/>
    <property type="evidence" value="ECO:0007669"/>
    <property type="project" value="InterPro"/>
</dbReference>
<comment type="similarity">
    <text evidence="8">Belongs to the aromatic acid exporter ArAE (TC 2.A.85) family.</text>
</comment>
<comment type="subcellular location">
    <subcellularLocation>
        <location evidence="1 8">Cell membrane</location>
        <topology evidence="1 8">Multi-pass membrane protein</topology>
    </subcellularLocation>
</comment>
<feature type="transmembrane region" description="Helical" evidence="8">
    <location>
        <begin position="152"/>
        <end position="171"/>
    </location>
</feature>
<comment type="function">
    <text evidence="8">Forms an efflux pump with AaeA. Could function as a metabolic relief valve, allowing to eliminate certain compounds when they accumulate to high levels in the cell.</text>
</comment>
<keyword evidence="7 8" id="KW-0472">Membrane</keyword>